<evidence type="ECO:0000256" key="4">
    <source>
        <dbReference type="ARBA" id="ARBA00004817"/>
    </source>
</evidence>
<reference evidence="14 15" key="1">
    <citation type="submission" date="2020-11" db="EMBL/GenBank/DDBJ databases">
        <title>Treponema Peruensis nv. sp., first commensal Treponema isolated from human feces.</title>
        <authorList>
            <person name="Belkhou C."/>
            <person name="Raes J."/>
        </authorList>
    </citation>
    <scope>NUCLEOTIDE SEQUENCE [LARGE SCALE GENOMIC DNA]</scope>
    <source>
        <strain evidence="14 15">RCC2812</strain>
    </source>
</reference>
<dbReference type="InterPro" id="IPR002912">
    <property type="entry name" value="ACT_dom"/>
</dbReference>
<comment type="pathway">
    <text evidence="3 11">Amino-acid biosynthesis; L-phenylalanine biosynthesis; phenylpyruvate from prephenate: step 1/1.</text>
</comment>
<dbReference type="Gene3D" id="3.40.190.10">
    <property type="entry name" value="Periplasmic binding protein-like II"/>
    <property type="match status" value="2"/>
</dbReference>
<dbReference type="EC" id="4.2.1.51" evidence="11"/>
<dbReference type="Gene3D" id="3.30.70.1140">
    <property type="entry name" value="Phospho-2-dehydro-3-deoxyheptonate aldolase, domain 1"/>
    <property type="match status" value="1"/>
</dbReference>
<evidence type="ECO:0000256" key="2">
    <source>
        <dbReference type="ARBA" id="ARBA00002364"/>
    </source>
</evidence>
<evidence type="ECO:0000256" key="1">
    <source>
        <dbReference type="ARBA" id="ARBA00000824"/>
    </source>
</evidence>
<dbReference type="InterPro" id="IPR006268">
    <property type="entry name" value="DAHP_syn_2"/>
</dbReference>
<dbReference type="InterPro" id="IPR052899">
    <property type="entry name" value="Class-I_DAHP_synthase"/>
</dbReference>
<dbReference type="NCBIfam" id="NF008865">
    <property type="entry name" value="PRK11898.1"/>
    <property type="match status" value="1"/>
</dbReference>
<comment type="function">
    <text evidence="2">Catalyzes the Claisen rearrangement of chorismate to prephenate and the decarboxylation/dehydration of prephenate to phenylpyruvate.</text>
</comment>
<evidence type="ECO:0000256" key="9">
    <source>
        <dbReference type="ARBA" id="ARBA00023239"/>
    </source>
</evidence>
<dbReference type="NCBIfam" id="NF009239">
    <property type="entry name" value="PRK12595.1"/>
    <property type="match status" value="1"/>
</dbReference>
<feature type="domain" description="Prephenate dehydratase" evidence="12">
    <location>
        <begin position="364"/>
        <end position="543"/>
    </location>
</feature>
<feature type="domain" description="ACT" evidence="13">
    <location>
        <begin position="563"/>
        <end position="642"/>
    </location>
</feature>
<dbReference type="InterPro" id="IPR018528">
    <property type="entry name" value="Preph_deHydtase_CS"/>
</dbReference>
<comment type="catalytic activity">
    <reaction evidence="1">
        <text>chorismate = prephenate</text>
        <dbReference type="Rhea" id="RHEA:13897"/>
        <dbReference type="ChEBI" id="CHEBI:29748"/>
        <dbReference type="ChEBI" id="CHEBI:29934"/>
        <dbReference type="EC" id="5.4.99.5"/>
    </reaction>
</comment>
<dbReference type="NCBIfam" id="TIGR01361">
    <property type="entry name" value="DAHP_synth_Bsub"/>
    <property type="match status" value="1"/>
</dbReference>
<evidence type="ECO:0000256" key="5">
    <source>
        <dbReference type="ARBA" id="ARBA00022605"/>
    </source>
</evidence>
<dbReference type="SUPFAM" id="SSF51569">
    <property type="entry name" value="Aldolase"/>
    <property type="match status" value="1"/>
</dbReference>
<dbReference type="SUPFAM" id="SSF55021">
    <property type="entry name" value="ACT-like"/>
    <property type="match status" value="1"/>
</dbReference>
<keyword evidence="15" id="KW-1185">Reference proteome</keyword>
<keyword evidence="6 14" id="KW-0808">Transferase</keyword>
<dbReference type="InterPro" id="IPR045865">
    <property type="entry name" value="ACT-like_dom_sf"/>
</dbReference>
<dbReference type="InterPro" id="IPR006218">
    <property type="entry name" value="DAHP1/KDSA"/>
</dbReference>
<gene>
    <name evidence="14" type="primary">aroF</name>
    <name evidence="11" type="synonym">pheA</name>
    <name evidence="14" type="ORF">IWA51_03305</name>
</gene>
<dbReference type="GO" id="GO:0016740">
    <property type="term" value="F:transferase activity"/>
    <property type="evidence" value="ECO:0007669"/>
    <property type="project" value="UniProtKB-KW"/>
</dbReference>
<dbReference type="InterPro" id="IPR013785">
    <property type="entry name" value="Aldolase_TIM"/>
</dbReference>
<evidence type="ECO:0000256" key="10">
    <source>
        <dbReference type="ARBA" id="ARBA00047848"/>
    </source>
</evidence>
<evidence type="ECO:0000259" key="13">
    <source>
        <dbReference type="PROSITE" id="PS51671"/>
    </source>
</evidence>
<dbReference type="Pfam" id="PF00793">
    <property type="entry name" value="DAHP_synth_1"/>
    <property type="match status" value="1"/>
</dbReference>
<dbReference type="PANTHER" id="PTHR43018:SF2">
    <property type="entry name" value="PHOSPHO-2-DEHYDRO-3-DEOXYHEPTONATE ALDOLASE"/>
    <property type="match status" value="1"/>
</dbReference>
<dbReference type="Pfam" id="PF00800">
    <property type="entry name" value="PDT"/>
    <property type="match status" value="1"/>
</dbReference>
<organism evidence="14 15">
    <name type="scientific">Treponema peruense</name>
    <dbReference type="NCBI Taxonomy" id="2787628"/>
    <lineage>
        <taxon>Bacteria</taxon>
        <taxon>Pseudomonadati</taxon>
        <taxon>Spirochaetota</taxon>
        <taxon>Spirochaetia</taxon>
        <taxon>Spirochaetales</taxon>
        <taxon>Treponemataceae</taxon>
        <taxon>Treponema</taxon>
    </lineage>
</organism>
<accession>A0A7T3REG3</accession>
<dbReference type="InterPro" id="IPR001086">
    <property type="entry name" value="Preph_deHydtase"/>
</dbReference>
<sequence>MVIVLKKDISDGQKKDIRSFLKKHDFKLNEIVGEEDTVIAAVGKVGIDIRDVEILPGVSGVIPISKPYKLASREFKRDDTIIEVPNGRGQKIRIGGHHVVSIAGPCAVESREQIMEIAASVAASGAVMLRGGAYKPRSSPYSFQGLGEEGLVYLKEAGEKYGLPVVTEIVSETLIPVMRDYVDVYQIGARNMQNFDLLKKVGALGKPVILKRSYTATLEELLMSAEYLLSSGTDSVILCERGIRTFEHATRNTLDLSAVPVLRSLTHLPIIVDPSHAVGIRDKVAAMGLASVAAGADGIIVEVHNHPEKALSDGAQSMLPEQFDKMMHDIEALAPVMGKSVAHIREANSSVVKTAQNSLSGKIVCAYSGKRGAYAEQAITRYFDEQDVLSMSVDSFDEIFQAVTDGKADYGMVPIENSLAGSVYQNYDNFSRFEDVSIAGAVTLNIRHALLGVKGASVSDIKKVFSHPQGFGQCKKFLDAHKDWSLVDAVSTASAAQTVSESGLKETAAIASSVNASIYGLEVLAEDIENDPGNFTRFVVIQANHVEKAAGAKESNIAPNMASFIVKTRNEPGALYSLLGVFNESSLNLTRLESRPIAGQPWRYWFYVDAELSGIKKDAAVYVEELIKKLRLHAEEVRLLGIYAEAGRS</sequence>
<dbReference type="PROSITE" id="PS51671">
    <property type="entry name" value="ACT"/>
    <property type="match status" value="1"/>
</dbReference>
<dbReference type="CDD" id="cd13631">
    <property type="entry name" value="PBP2_Ct-PDT_like"/>
    <property type="match status" value="1"/>
</dbReference>
<dbReference type="GO" id="GO:0016832">
    <property type="term" value="F:aldehyde-lyase activity"/>
    <property type="evidence" value="ECO:0007669"/>
    <property type="project" value="InterPro"/>
</dbReference>
<dbReference type="CDD" id="cd04905">
    <property type="entry name" value="ACT_CM-PDT"/>
    <property type="match status" value="1"/>
</dbReference>
<comment type="pathway">
    <text evidence="4">Metabolic intermediate biosynthesis; prephenate biosynthesis; prephenate from chorismate: step 1/1.</text>
</comment>
<comment type="catalytic activity">
    <reaction evidence="10 11">
        <text>prephenate + H(+) = 3-phenylpyruvate + CO2 + H2O</text>
        <dbReference type="Rhea" id="RHEA:21648"/>
        <dbReference type="ChEBI" id="CHEBI:15377"/>
        <dbReference type="ChEBI" id="CHEBI:15378"/>
        <dbReference type="ChEBI" id="CHEBI:16526"/>
        <dbReference type="ChEBI" id="CHEBI:18005"/>
        <dbReference type="ChEBI" id="CHEBI:29934"/>
        <dbReference type="EC" id="4.2.1.51"/>
    </reaction>
</comment>
<dbReference type="PROSITE" id="PS00857">
    <property type="entry name" value="PREPHENATE_DEHYDR_1"/>
    <property type="match status" value="1"/>
</dbReference>
<evidence type="ECO:0000259" key="12">
    <source>
        <dbReference type="PROSITE" id="PS51171"/>
    </source>
</evidence>
<keyword evidence="8 11" id="KW-0584">Phenylalanine biosynthesis</keyword>
<dbReference type="UniPathway" id="UPA00121">
    <property type="reaction ID" value="UER00345"/>
</dbReference>
<evidence type="ECO:0000313" key="15">
    <source>
        <dbReference type="Proteomes" id="UP000595224"/>
    </source>
</evidence>
<dbReference type="GO" id="GO:0004106">
    <property type="term" value="F:chorismate mutase activity"/>
    <property type="evidence" value="ECO:0007669"/>
    <property type="project" value="UniProtKB-EC"/>
</dbReference>
<dbReference type="NCBIfam" id="NF006421">
    <property type="entry name" value="PRK08673.1"/>
    <property type="match status" value="1"/>
</dbReference>
<evidence type="ECO:0000256" key="3">
    <source>
        <dbReference type="ARBA" id="ARBA00004741"/>
    </source>
</evidence>
<proteinExistence type="predicted"/>
<dbReference type="FunFam" id="3.40.190.10:FF:000034">
    <property type="entry name" value="Chorismate mutase/prephenate dehydratase"/>
    <property type="match status" value="1"/>
</dbReference>
<dbReference type="Pfam" id="PF18152">
    <property type="entry name" value="DAHP_snth_FXD"/>
    <property type="match status" value="1"/>
</dbReference>
<dbReference type="GO" id="GO:0009094">
    <property type="term" value="P:L-phenylalanine biosynthetic process"/>
    <property type="evidence" value="ECO:0007669"/>
    <property type="project" value="UniProtKB-UniPathway"/>
</dbReference>
<keyword evidence="9 11" id="KW-0456">Lyase</keyword>
<dbReference type="EMBL" id="CP064936">
    <property type="protein sequence ID" value="QQA01651.1"/>
    <property type="molecule type" value="Genomic_DNA"/>
</dbReference>
<name>A0A7T3REG3_9SPIR</name>
<dbReference type="Gene3D" id="3.20.20.70">
    <property type="entry name" value="Aldolase class I"/>
    <property type="match status" value="1"/>
</dbReference>
<evidence type="ECO:0000256" key="8">
    <source>
        <dbReference type="ARBA" id="ARBA00023222"/>
    </source>
</evidence>
<dbReference type="InterPro" id="IPR041071">
    <property type="entry name" value="DAHP_snth_FXD"/>
</dbReference>
<dbReference type="SUPFAM" id="SSF53850">
    <property type="entry name" value="Periplasmic binding protein-like II"/>
    <property type="match status" value="1"/>
</dbReference>
<keyword evidence="5 11" id="KW-0028">Amino-acid biosynthesis</keyword>
<dbReference type="PROSITE" id="PS51171">
    <property type="entry name" value="PREPHENATE_DEHYDR_3"/>
    <property type="match status" value="1"/>
</dbReference>
<dbReference type="GO" id="GO:0004664">
    <property type="term" value="F:prephenate dehydratase activity"/>
    <property type="evidence" value="ECO:0007669"/>
    <property type="project" value="UniProtKB-UniRule"/>
</dbReference>
<dbReference type="KEGG" id="tper:IWA51_03305"/>
<evidence type="ECO:0000256" key="11">
    <source>
        <dbReference type="RuleBase" id="RU361254"/>
    </source>
</evidence>
<evidence type="ECO:0000256" key="6">
    <source>
        <dbReference type="ARBA" id="ARBA00022679"/>
    </source>
</evidence>
<keyword evidence="7 11" id="KW-0057">Aromatic amino acid biosynthesis</keyword>
<dbReference type="RefSeq" id="WP_198443193.1">
    <property type="nucleotide sequence ID" value="NZ_CBCSHE010000011.1"/>
</dbReference>
<evidence type="ECO:0000256" key="7">
    <source>
        <dbReference type="ARBA" id="ARBA00023141"/>
    </source>
</evidence>
<protein>
    <recommendedName>
        <fullName evidence="11">Prephenate dehydratase</fullName>
        <shortName evidence="11">PDT</shortName>
        <ecNumber evidence="11">4.2.1.51</ecNumber>
    </recommendedName>
</protein>
<evidence type="ECO:0000313" key="14">
    <source>
        <dbReference type="EMBL" id="QQA01651.1"/>
    </source>
</evidence>
<dbReference type="AlphaFoldDB" id="A0A7T3REG3"/>
<dbReference type="Gene3D" id="3.30.70.260">
    <property type="match status" value="1"/>
</dbReference>
<dbReference type="PROSITE" id="PS00858">
    <property type="entry name" value="PREPHENATE_DEHYDR_2"/>
    <property type="match status" value="1"/>
</dbReference>
<dbReference type="Proteomes" id="UP000595224">
    <property type="component" value="Chromosome"/>
</dbReference>
<dbReference type="PANTHER" id="PTHR43018">
    <property type="entry name" value="PHOSPHO-2-DEHYDRO-3-DEOXYHEPTONATE ALDOLASE"/>
    <property type="match status" value="1"/>
</dbReference>